<feature type="signal peptide" evidence="2">
    <location>
        <begin position="1"/>
        <end position="18"/>
    </location>
</feature>
<evidence type="ECO:0000313" key="4">
    <source>
        <dbReference type="Proteomes" id="UP000700732"/>
    </source>
</evidence>
<proteinExistence type="predicted"/>
<evidence type="ECO:0000313" key="3">
    <source>
        <dbReference type="EMBL" id="MBC3793603.1"/>
    </source>
</evidence>
<evidence type="ECO:0000256" key="2">
    <source>
        <dbReference type="SAM" id="SignalP"/>
    </source>
</evidence>
<protein>
    <submittedName>
        <fullName evidence="3">Uncharacterized protein</fullName>
    </submittedName>
</protein>
<accession>A0ABR6WBS4</accession>
<keyword evidence="2" id="KW-0732">Signal</keyword>
<keyword evidence="4" id="KW-1185">Reference proteome</keyword>
<feature type="chain" id="PRO_5045989652" evidence="2">
    <location>
        <begin position="19"/>
        <end position="195"/>
    </location>
</feature>
<keyword evidence="1" id="KW-1133">Transmembrane helix</keyword>
<dbReference type="EMBL" id="VFIA01000029">
    <property type="protein sequence ID" value="MBC3793603.1"/>
    <property type="molecule type" value="Genomic_DNA"/>
</dbReference>
<organism evidence="3 4">
    <name type="scientific">Spirosoma utsteinense</name>
    <dbReference type="NCBI Taxonomy" id="2585773"/>
    <lineage>
        <taxon>Bacteria</taxon>
        <taxon>Pseudomonadati</taxon>
        <taxon>Bacteroidota</taxon>
        <taxon>Cytophagia</taxon>
        <taxon>Cytophagales</taxon>
        <taxon>Cytophagaceae</taxon>
        <taxon>Spirosoma</taxon>
    </lineage>
</organism>
<comment type="caution">
    <text evidence="3">The sequence shown here is derived from an EMBL/GenBank/DDBJ whole genome shotgun (WGS) entry which is preliminary data.</text>
</comment>
<gene>
    <name evidence="3" type="ORF">FH603_4122</name>
</gene>
<reference evidence="3 4" key="1">
    <citation type="submission" date="2019-06" db="EMBL/GenBank/DDBJ databases">
        <title>Spirosoma utsteinense sp. nov. isolated from Antarctic ice-free soils.</title>
        <authorList>
            <person name="Tahon G."/>
        </authorList>
    </citation>
    <scope>NUCLEOTIDE SEQUENCE [LARGE SCALE GENOMIC DNA]</scope>
    <source>
        <strain evidence="3 4">LMG 31447</strain>
    </source>
</reference>
<evidence type="ECO:0000256" key="1">
    <source>
        <dbReference type="SAM" id="Phobius"/>
    </source>
</evidence>
<sequence length="195" mass="21732">MRLFVRFLVPLCFLCLFAACHRPTAYFQRTAHAPATRLSLQQPAPVAEGMADSTSQPSEAVADAIIPTEPLVASLRNQPTAARPTRVRVQQHMSRIQSLLAAPAGTVDKQPRPKPKQKLKLGNRIREGLGVPLRKELNWWQRISWKLKASIIVIAVALLFAILNVTVLAIIFGILGAFLLITGLKRSMKVRRPWF</sequence>
<dbReference type="RefSeq" id="WP_186739468.1">
    <property type="nucleotide sequence ID" value="NZ_VFIA01000029.1"/>
</dbReference>
<name>A0ABR6WBS4_9BACT</name>
<dbReference type="PROSITE" id="PS51257">
    <property type="entry name" value="PROKAR_LIPOPROTEIN"/>
    <property type="match status" value="1"/>
</dbReference>
<feature type="transmembrane region" description="Helical" evidence="1">
    <location>
        <begin position="151"/>
        <end position="184"/>
    </location>
</feature>
<keyword evidence="1" id="KW-0472">Membrane</keyword>
<dbReference type="Proteomes" id="UP000700732">
    <property type="component" value="Unassembled WGS sequence"/>
</dbReference>
<keyword evidence="1" id="KW-0812">Transmembrane</keyword>